<proteinExistence type="inferred from homology"/>
<keyword evidence="4 6" id="KW-1133">Transmembrane helix</keyword>
<feature type="transmembrane region" description="Helical" evidence="6">
    <location>
        <begin position="110"/>
        <end position="130"/>
    </location>
</feature>
<accession>A0ABZ2FCR9</accession>
<evidence type="ECO:0000256" key="3">
    <source>
        <dbReference type="ARBA" id="ARBA00022692"/>
    </source>
</evidence>
<feature type="transmembrane region" description="Helical" evidence="6">
    <location>
        <begin position="167"/>
        <end position="186"/>
    </location>
</feature>
<reference evidence="8 9" key="1">
    <citation type="submission" date="2022-09" db="EMBL/GenBank/DDBJ databases">
        <title>Complete genome sequence of Janibacter terrae strain COS04-44, PCL-degrading bacteria isolated from oil spilled coast.</title>
        <authorList>
            <person name="Park H."/>
            <person name="Kim J.Y."/>
            <person name="An S.H."/>
            <person name="Lee C.M."/>
            <person name="Weon H.-Y."/>
        </authorList>
    </citation>
    <scope>NUCLEOTIDE SEQUENCE [LARGE SCALE GENOMIC DNA]</scope>
    <source>
        <strain evidence="8 9">COS04-44</strain>
    </source>
</reference>
<feature type="domain" description="EamA" evidence="7">
    <location>
        <begin position="167"/>
        <end position="309"/>
    </location>
</feature>
<comment type="similarity">
    <text evidence="2">Belongs to the EamA transporter family.</text>
</comment>
<dbReference type="EMBL" id="CP104874">
    <property type="protein sequence ID" value="WWF04174.1"/>
    <property type="molecule type" value="Genomic_DNA"/>
</dbReference>
<evidence type="ECO:0000256" key="6">
    <source>
        <dbReference type="SAM" id="Phobius"/>
    </source>
</evidence>
<dbReference type="SUPFAM" id="SSF103481">
    <property type="entry name" value="Multidrug resistance efflux transporter EmrE"/>
    <property type="match status" value="2"/>
</dbReference>
<evidence type="ECO:0000256" key="4">
    <source>
        <dbReference type="ARBA" id="ARBA00022989"/>
    </source>
</evidence>
<keyword evidence="9" id="KW-1185">Reference proteome</keyword>
<evidence type="ECO:0000256" key="5">
    <source>
        <dbReference type="ARBA" id="ARBA00023136"/>
    </source>
</evidence>
<gene>
    <name evidence="8" type="ORF">N5P18_10765</name>
</gene>
<feature type="transmembrane region" description="Helical" evidence="6">
    <location>
        <begin position="18"/>
        <end position="44"/>
    </location>
</feature>
<keyword evidence="5 6" id="KW-0472">Membrane</keyword>
<evidence type="ECO:0000259" key="7">
    <source>
        <dbReference type="Pfam" id="PF00892"/>
    </source>
</evidence>
<evidence type="ECO:0000313" key="8">
    <source>
        <dbReference type="EMBL" id="WWF04174.1"/>
    </source>
</evidence>
<feature type="domain" description="EamA" evidence="7">
    <location>
        <begin position="21"/>
        <end position="155"/>
    </location>
</feature>
<dbReference type="InterPro" id="IPR050638">
    <property type="entry name" value="AA-Vitamin_Transporters"/>
</dbReference>
<dbReference type="RefSeq" id="WP_068321602.1">
    <property type="nucleotide sequence ID" value="NZ_CP104874.1"/>
</dbReference>
<name>A0ABZ2FCR9_9MICO</name>
<protein>
    <submittedName>
        <fullName evidence="8">DMT family transporter</fullName>
    </submittedName>
</protein>
<evidence type="ECO:0000256" key="2">
    <source>
        <dbReference type="ARBA" id="ARBA00007362"/>
    </source>
</evidence>
<dbReference type="Pfam" id="PF00892">
    <property type="entry name" value="EamA"/>
    <property type="match status" value="2"/>
</dbReference>
<dbReference type="InterPro" id="IPR037185">
    <property type="entry name" value="EmrE-like"/>
</dbReference>
<feature type="transmembrane region" description="Helical" evidence="6">
    <location>
        <begin position="142"/>
        <end position="161"/>
    </location>
</feature>
<feature type="transmembrane region" description="Helical" evidence="6">
    <location>
        <begin position="198"/>
        <end position="223"/>
    </location>
</feature>
<sequence length="338" mass="33819">MTSGAAVRAATTGHQTPFVVGLGIALFSAAAFGSSGTFGTALMATGWSPAAVVTLRIVGAALLLAGPTAVAMRGRWHLLRRNVVPVLAYGLLAVAGCQFAYFMAVDSLSVGVALLLEYLAPVLIVGWMWARRGHRPSRLTSAGVVAAIVGLVLVLDVASGAELDVVGVLWGLLAAVGLVVFFLVAAHESEHSLPPIALAGGGLAVGALSLVATTALGILPWSASTADVTLGGWSLPWWAAVLELALVAGAVAYATGIAAARVLGGTVASFVGLSEVLLAITFAWLLVGEAMSPGQLLGGVAVLAGVVMVKLGEGEGPALPTPTDEAIGAGLADATRVH</sequence>
<feature type="transmembrane region" description="Helical" evidence="6">
    <location>
        <begin position="235"/>
        <end position="255"/>
    </location>
</feature>
<feature type="transmembrane region" description="Helical" evidence="6">
    <location>
        <begin position="50"/>
        <end position="71"/>
    </location>
</feature>
<comment type="subcellular location">
    <subcellularLocation>
        <location evidence="1">Membrane</location>
        <topology evidence="1">Multi-pass membrane protein</topology>
    </subcellularLocation>
</comment>
<dbReference type="Proteomes" id="UP001381003">
    <property type="component" value="Chromosome"/>
</dbReference>
<evidence type="ECO:0000256" key="1">
    <source>
        <dbReference type="ARBA" id="ARBA00004141"/>
    </source>
</evidence>
<dbReference type="PANTHER" id="PTHR32322">
    <property type="entry name" value="INNER MEMBRANE TRANSPORTER"/>
    <property type="match status" value="1"/>
</dbReference>
<dbReference type="InterPro" id="IPR000620">
    <property type="entry name" value="EamA_dom"/>
</dbReference>
<feature type="transmembrane region" description="Helical" evidence="6">
    <location>
        <begin position="83"/>
        <end position="104"/>
    </location>
</feature>
<feature type="transmembrane region" description="Helical" evidence="6">
    <location>
        <begin position="267"/>
        <end position="287"/>
    </location>
</feature>
<organism evidence="8 9">
    <name type="scientific">Janibacter terrae</name>
    <dbReference type="NCBI Taxonomy" id="103817"/>
    <lineage>
        <taxon>Bacteria</taxon>
        <taxon>Bacillati</taxon>
        <taxon>Actinomycetota</taxon>
        <taxon>Actinomycetes</taxon>
        <taxon>Micrococcales</taxon>
        <taxon>Intrasporangiaceae</taxon>
        <taxon>Janibacter</taxon>
    </lineage>
</organism>
<evidence type="ECO:0000313" key="9">
    <source>
        <dbReference type="Proteomes" id="UP001381003"/>
    </source>
</evidence>
<dbReference type="PANTHER" id="PTHR32322:SF2">
    <property type="entry name" value="EAMA DOMAIN-CONTAINING PROTEIN"/>
    <property type="match status" value="1"/>
</dbReference>
<keyword evidence="3 6" id="KW-0812">Transmembrane</keyword>